<feature type="region of interest" description="Disordered" evidence="1">
    <location>
        <begin position="167"/>
        <end position="189"/>
    </location>
</feature>
<name>B3T078_9ZZZZ</name>
<dbReference type="Gene3D" id="2.60.40.10">
    <property type="entry name" value="Immunoglobulins"/>
    <property type="match status" value="2"/>
</dbReference>
<dbReference type="SMART" id="SM00089">
    <property type="entry name" value="PKD"/>
    <property type="match status" value="2"/>
</dbReference>
<dbReference type="AlphaFoldDB" id="B3T078"/>
<dbReference type="EMBL" id="EU016563">
    <property type="protein sequence ID" value="ABZ05987.1"/>
    <property type="molecule type" value="Genomic_DNA"/>
</dbReference>
<protein>
    <submittedName>
        <fullName evidence="3">Putative PKD domain protein</fullName>
    </submittedName>
</protein>
<reference evidence="3" key="1">
    <citation type="journal article" date="2008" name="ISME J.">
        <title>Genomic patterns of recombination, clonal divergence and environment in marine microbial populations.</title>
        <authorList>
            <person name="Konstantinidis K.T."/>
            <person name="Delong E.F."/>
        </authorList>
    </citation>
    <scope>NUCLEOTIDE SEQUENCE</scope>
</reference>
<dbReference type="InterPro" id="IPR000601">
    <property type="entry name" value="PKD_dom"/>
</dbReference>
<accession>B3T078</accession>
<sequence length="391" mass="42013">MASMDSERVTGLSLAALLIMTSLAGCTGLASSTPNASISADRLTIDVGETVNFDARDSTTPAPTIIDEYVWDFGDGESRTTKTGIVSHSFAEAGNHEVEVEVFNDGGESDRASISIFVNSPPIVVLEMPGYVRTNETATIDASGSYDPEGGSVEFIWDLDLTFDANGDGDPANDADDNHASVEVSSADSGDLSGSVMVIDDKGATTTQIWHLMVVKRMFKVIWEEQRISAEWNGHTEQGLSSIIEQLPAEGARIMQVNATLVLDRDLLPIQWPEDNFTLRVNVPMTGWTTMVHTAQSNVTLNATASINRGEMNPYPISGYTVSADSAESLVASLLNEPGARFGQGDWIWTIAAVQCDPDLPIDGIDPDTGNDWTFTVEFVILIPRVSEVGS</sequence>
<evidence type="ECO:0000313" key="3">
    <source>
        <dbReference type="EMBL" id="ABZ05987.1"/>
    </source>
</evidence>
<dbReference type="PROSITE" id="PS50093">
    <property type="entry name" value="PKD"/>
    <property type="match status" value="1"/>
</dbReference>
<dbReference type="InterPro" id="IPR013783">
    <property type="entry name" value="Ig-like_fold"/>
</dbReference>
<gene>
    <name evidence="3" type="ORF">ALOHA_HF4000001N02ctg1g25</name>
</gene>
<feature type="domain" description="PKD" evidence="2">
    <location>
        <begin position="34"/>
        <end position="118"/>
    </location>
</feature>
<dbReference type="Pfam" id="PF18911">
    <property type="entry name" value="PKD_4"/>
    <property type="match status" value="1"/>
</dbReference>
<dbReference type="InterPro" id="IPR022409">
    <property type="entry name" value="PKD/Chitinase_dom"/>
</dbReference>
<dbReference type="InterPro" id="IPR035986">
    <property type="entry name" value="PKD_dom_sf"/>
</dbReference>
<organism evidence="3">
    <name type="scientific">uncultured marine microorganism HF4000_001N02</name>
    <dbReference type="NCBI Taxonomy" id="455504"/>
    <lineage>
        <taxon>unclassified sequences</taxon>
        <taxon>environmental samples</taxon>
    </lineage>
</organism>
<dbReference type="CDD" id="cd00146">
    <property type="entry name" value="PKD"/>
    <property type="match status" value="1"/>
</dbReference>
<evidence type="ECO:0000256" key="1">
    <source>
        <dbReference type="SAM" id="MobiDB-lite"/>
    </source>
</evidence>
<evidence type="ECO:0000259" key="2">
    <source>
        <dbReference type="PROSITE" id="PS50093"/>
    </source>
</evidence>
<dbReference type="SUPFAM" id="SSF49299">
    <property type="entry name" value="PKD domain"/>
    <property type="match status" value="1"/>
</dbReference>
<proteinExistence type="predicted"/>